<protein>
    <submittedName>
        <fullName evidence="1">Uncharacterized protein</fullName>
    </submittedName>
</protein>
<organism evidence="1 2">
    <name type="scientific">Kribbella voronezhensis</name>
    <dbReference type="NCBI Taxonomy" id="2512212"/>
    <lineage>
        <taxon>Bacteria</taxon>
        <taxon>Bacillati</taxon>
        <taxon>Actinomycetota</taxon>
        <taxon>Actinomycetes</taxon>
        <taxon>Propionibacteriales</taxon>
        <taxon>Kribbellaceae</taxon>
        <taxon>Kribbella</taxon>
    </lineage>
</organism>
<dbReference type="EMBL" id="SOCE01000001">
    <property type="protein sequence ID" value="TDU89032.1"/>
    <property type="molecule type" value="Genomic_DNA"/>
</dbReference>
<reference evidence="1 2" key="1">
    <citation type="submission" date="2019-03" db="EMBL/GenBank/DDBJ databases">
        <title>Genomic Encyclopedia of Type Strains, Phase III (KMG-III): the genomes of soil and plant-associated and newly described type strains.</title>
        <authorList>
            <person name="Whitman W."/>
        </authorList>
    </citation>
    <scope>NUCLEOTIDE SEQUENCE [LARGE SCALE GENOMIC DNA]</scope>
    <source>
        <strain evidence="1 2">VKM Ac-2575</strain>
    </source>
</reference>
<dbReference type="Proteomes" id="UP000295151">
    <property type="component" value="Unassembled WGS sequence"/>
</dbReference>
<evidence type="ECO:0000313" key="2">
    <source>
        <dbReference type="Proteomes" id="UP000295151"/>
    </source>
</evidence>
<evidence type="ECO:0000313" key="1">
    <source>
        <dbReference type="EMBL" id="TDU89032.1"/>
    </source>
</evidence>
<name>A0A4R7TAI0_9ACTN</name>
<sequence length="188" mass="21524">MLTPNDEILAGCQRLVDSSPGPVVLEVLIAALRTSYHLKRVHVLLTQIAGDAIKNWRGGERAFPNRDLLRHVSQVYRHGVMPEDLHFVLEMCSDPTLAPKKSADVEDLRVYWFSSLAKLKDPDVEAFCRKIVTEDLGRWTDYRFVEAMKIVARFWQPADAGSFTLISKQYPDSLTRRDAKRILQRKTT</sequence>
<proteinExistence type="predicted"/>
<keyword evidence="2" id="KW-1185">Reference proteome</keyword>
<gene>
    <name evidence="1" type="ORF">EV138_2586</name>
</gene>
<comment type="caution">
    <text evidence="1">The sequence shown here is derived from an EMBL/GenBank/DDBJ whole genome shotgun (WGS) entry which is preliminary data.</text>
</comment>
<dbReference type="AlphaFoldDB" id="A0A4R7TAI0"/>
<accession>A0A4R7TAI0</accession>